<name>A0ABD2LWM9_9BILA</name>
<reference evidence="1 2" key="1">
    <citation type="submission" date="2024-10" db="EMBL/GenBank/DDBJ databases">
        <authorList>
            <person name="Kim D."/>
        </authorList>
    </citation>
    <scope>NUCLEOTIDE SEQUENCE [LARGE SCALE GENOMIC DNA]</scope>
    <source>
        <strain evidence="1">BH-2024</strain>
    </source>
</reference>
<organism evidence="1 2">
    <name type="scientific">Heterodera trifolii</name>
    <dbReference type="NCBI Taxonomy" id="157864"/>
    <lineage>
        <taxon>Eukaryota</taxon>
        <taxon>Metazoa</taxon>
        <taxon>Ecdysozoa</taxon>
        <taxon>Nematoda</taxon>
        <taxon>Chromadorea</taxon>
        <taxon>Rhabditida</taxon>
        <taxon>Tylenchina</taxon>
        <taxon>Tylenchomorpha</taxon>
        <taxon>Tylenchoidea</taxon>
        <taxon>Heteroderidae</taxon>
        <taxon>Heteroderinae</taxon>
        <taxon>Heterodera</taxon>
    </lineage>
</organism>
<dbReference type="InterPro" id="IPR008699">
    <property type="entry name" value="NDUFB8"/>
</dbReference>
<dbReference type="AlphaFoldDB" id="A0ABD2LWM9"/>
<comment type="caution">
    <text evidence="1">The sequence shown here is derived from an EMBL/GenBank/DDBJ whole genome shotgun (WGS) entry which is preliminary data.</text>
</comment>
<proteinExistence type="predicted"/>
<keyword evidence="2" id="KW-1185">Reference proteome</keyword>
<accession>A0ABD2LWM9</accession>
<dbReference type="PANTHER" id="PTHR12840">
    <property type="entry name" value="NADH-UBIQUINONE OXIDOREDUCTASE ASHI SUBUNIT"/>
    <property type="match status" value="1"/>
</dbReference>
<sequence length="252" mass="30657">MFCSLRVLYFRLMVLSKIPIRRSLHTSAPLCRGAVSQPGWYPRDHMPGPYPRNEEERRAAAIKYGLRPEDYKPHHPLDFVNHIGDYPEIGVVTYEQRDPYDTYSHSMHRRNWNEPVSFTFCFCSFVQFSVPRQFTRYRYDRWSYTGLDEENYEPREVLRTLLIYFVPVFLLAYWLIRTPEDPFFWFKQKYEPVYRPRVMPRQYPYDYFRAWPFEEYTKYPVLNYTFEPADEGFDPKEAEAKHPFNETSRVPL</sequence>
<dbReference type="EMBL" id="JBICBT010000240">
    <property type="protein sequence ID" value="KAL3119660.1"/>
    <property type="molecule type" value="Genomic_DNA"/>
</dbReference>
<protein>
    <submittedName>
        <fullName evidence="1">Uncharacterized protein</fullName>
    </submittedName>
</protein>
<evidence type="ECO:0000313" key="1">
    <source>
        <dbReference type="EMBL" id="KAL3119660.1"/>
    </source>
</evidence>
<dbReference type="PANTHER" id="PTHR12840:SF1">
    <property type="entry name" value="NADH DEHYDROGENASE [UBIQUINONE] 1 BETA SUBCOMPLEX SUBUNIT 8, MITOCHONDRIAL"/>
    <property type="match status" value="1"/>
</dbReference>
<dbReference type="Proteomes" id="UP001620626">
    <property type="component" value="Unassembled WGS sequence"/>
</dbReference>
<evidence type="ECO:0000313" key="2">
    <source>
        <dbReference type="Proteomes" id="UP001620626"/>
    </source>
</evidence>
<gene>
    <name evidence="1" type="ORF">niasHT_006746</name>
</gene>
<dbReference type="Pfam" id="PF05821">
    <property type="entry name" value="NDUF_B8"/>
    <property type="match status" value="1"/>
</dbReference>